<dbReference type="Gene3D" id="1.20.1260.20">
    <property type="entry name" value="PPE superfamily"/>
    <property type="match status" value="1"/>
</dbReference>
<gene>
    <name evidence="3" type="ORF">ABH38_09735</name>
</gene>
<dbReference type="PANTHER" id="PTHR46766:SF1">
    <property type="entry name" value="GLUTAMINE-RICH PROTEIN 2"/>
    <property type="match status" value="1"/>
</dbReference>
<evidence type="ECO:0000259" key="2">
    <source>
        <dbReference type="Pfam" id="PF00823"/>
    </source>
</evidence>
<dbReference type="Pfam" id="PF00823">
    <property type="entry name" value="PPE"/>
    <property type="match status" value="1"/>
</dbReference>
<dbReference type="PATRIC" id="fig|29311.18.peg.2762"/>
<dbReference type="OrthoDB" id="4752337at2"/>
<dbReference type="AlphaFoldDB" id="A0A0I9UPQ3"/>
<dbReference type="PANTHER" id="PTHR46766">
    <property type="entry name" value="GLUTAMINE-RICH PROTEIN 2"/>
    <property type="match status" value="1"/>
</dbReference>
<protein>
    <recommendedName>
        <fullName evidence="2">PPE domain-containing protein</fullName>
    </recommendedName>
</protein>
<reference evidence="3 4" key="1">
    <citation type="submission" date="2015-05" db="EMBL/GenBank/DDBJ databases">
        <title>Genome sequence of Mycobacterium haemophilum.</title>
        <authorList>
            <person name="Greninger A.L."/>
            <person name="Cunningham G."/>
            <person name="Miller S."/>
        </authorList>
    </citation>
    <scope>NUCLEOTIDE SEQUENCE [LARGE SCALE GENOMIC DNA]</scope>
    <source>
        <strain evidence="4">UC1</strain>
    </source>
</reference>
<evidence type="ECO:0000256" key="1">
    <source>
        <dbReference type="ARBA" id="ARBA00010652"/>
    </source>
</evidence>
<evidence type="ECO:0000313" key="4">
    <source>
        <dbReference type="Proteomes" id="UP000036334"/>
    </source>
</evidence>
<organism evidence="3 4">
    <name type="scientific">Mycobacterium haemophilum</name>
    <dbReference type="NCBI Taxonomy" id="29311"/>
    <lineage>
        <taxon>Bacteria</taxon>
        <taxon>Bacillati</taxon>
        <taxon>Actinomycetota</taxon>
        <taxon>Actinomycetes</taxon>
        <taxon>Mycobacteriales</taxon>
        <taxon>Mycobacteriaceae</taxon>
        <taxon>Mycobacterium</taxon>
    </lineage>
</organism>
<proteinExistence type="inferred from homology"/>
<comment type="similarity">
    <text evidence="1">Belongs to the mycobacterial PPE family.</text>
</comment>
<keyword evidence="4" id="KW-1185">Reference proteome</keyword>
<dbReference type="InterPro" id="IPR000030">
    <property type="entry name" value="PPE_dom"/>
</dbReference>
<accession>A0A0I9UPQ3</accession>
<dbReference type="InterPro" id="IPR038332">
    <property type="entry name" value="PPE_sf"/>
</dbReference>
<comment type="caution">
    <text evidence="3">The sequence shown here is derived from an EMBL/GenBank/DDBJ whole genome shotgun (WGS) entry which is preliminary data.</text>
</comment>
<sequence length="205" mass="23821">MPYQGPAQFNQDSREYGINSGNWDIWYGTQPPEVNSTNIYNGFGEKSLENAAWHWKKLSEDVFRTASSLGEWRTRLQGIWPGAAAGEVTEAVWWFMRWFDELSEQLKEDSVQIFNIAKAFTEARNMSVRPERVESNRELRAELAADNAFGLHDDKIAFLDLEYDRFWGNDATAMHIYTRRVEEALQALPRWKETFAQDEQLALDS</sequence>
<dbReference type="SUPFAM" id="SSF140459">
    <property type="entry name" value="PE/PPE dimer-like"/>
    <property type="match status" value="1"/>
</dbReference>
<dbReference type="GO" id="GO:0052572">
    <property type="term" value="P:response to host immune response"/>
    <property type="evidence" value="ECO:0007669"/>
    <property type="project" value="TreeGrafter"/>
</dbReference>
<dbReference type="STRING" id="1202450.B586_12570"/>
<dbReference type="EMBL" id="LDPR01000006">
    <property type="protein sequence ID" value="KLO37168.1"/>
    <property type="molecule type" value="Genomic_DNA"/>
</dbReference>
<feature type="domain" description="PPE" evidence="2">
    <location>
        <begin position="27"/>
        <end position="189"/>
    </location>
</feature>
<dbReference type="Proteomes" id="UP000036334">
    <property type="component" value="Unassembled WGS sequence"/>
</dbReference>
<name>A0A0I9UPQ3_9MYCO</name>
<dbReference type="RefSeq" id="WP_047313954.1">
    <property type="nucleotide sequence ID" value="NZ_LDPQ01000003.1"/>
</dbReference>
<evidence type="ECO:0000313" key="3">
    <source>
        <dbReference type="EMBL" id="KLO37168.1"/>
    </source>
</evidence>